<dbReference type="PROSITE" id="PS51257">
    <property type="entry name" value="PROKAR_LIPOPROTEIN"/>
    <property type="match status" value="1"/>
</dbReference>
<dbReference type="InterPro" id="IPR030678">
    <property type="entry name" value="Peptide/Ni-bd"/>
</dbReference>
<dbReference type="Gene3D" id="3.10.105.10">
    <property type="entry name" value="Dipeptide-binding Protein, Domain 3"/>
    <property type="match status" value="1"/>
</dbReference>
<name>A0ABS2P9Q1_9BACL</name>
<evidence type="ECO:0000259" key="5">
    <source>
        <dbReference type="Pfam" id="PF00496"/>
    </source>
</evidence>
<evidence type="ECO:0000313" key="6">
    <source>
        <dbReference type="EMBL" id="MBM7632138.1"/>
    </source>
</evidence>
<proteinExistence type="inferred from homology"/>
<dbReference type="PIRSF" id="PIRSF002741">
    <property type="entry name" value="MppA"/>
    <property type="match status" value="1"/>
</dbReference>
<evidence type="ECO:0000256" key="1">
    <source>
        <dbReference type="ARBA" id="ARBA00005695"/>
    </source>
</evidence>
<dbReference type="InterPro" id="IPR000914">
    <property type="entry name" value="SBP_5_dom"/>
</dbReference>
<comment type="caution">
    <text evidence="6">The sequence shown here is derived from an EMBL/GenBank/DDBJ whole genome shotgun (WGS) entry which is preliminary data.</text>
</comment>
<feature type="chain" id="PRO_5045520278" evidence="4">
    <location>
        <begin position="20"/>
        <end position="528"/>
    </location>
</feature>
<reference evidence="6 7" key="1">
    <citation type="submission" date="2021-01" db="EMBL/GenBank/DDBJ databases">
        <title>Genomic Encyclopedia of Type Strains, Phase IV (KMG-IV): sequencing the most valuable type-strain genomes for metagenomic binning, comparative biology and taxonomic classification.</title>
        <authorList>
            <person name="Goeker M."/>
        </authorList>
    </citation>
    <scope>NUCLEOTIDE SEQUENCE [LARGE SCALE GENOMIC DNA]</scope>
    <source>
        <strain evidence="6 7">DSM 25540</strain>
    </source>
</reference>
<keyword evidence="3 4" id="KW-0732">Signal</keyword>
<sequence>MDKSKVKFGLFASVAVVLAACSSEPTDELSNSGSSNEGESAGGDELIVAVANDAISLDPHGSNDTASTHIRTNIYDKLVNHDENIELQPELAESFEQIDDLTWEFVLREDVTFTDGEPFNAEAVKINLERVIDPEVASPKAFMYDMIDEIEVVDEYTVHVTTEYPFAPFAMNLTHDGGGMISPKAIEEHDNGERNLELEPVGTGSFQLDEWNQGESVRLVRNDEYWGELPEIEASTYKIVPDQSTRIAMLNNDEAHVIDEIEPVNTSQIEMMDHADVETVESTRLNFIILNNDVEPFDQVEVRQAIAKAVDTDTIVEGIYEGYGRAADGPIPPGVFGHTEDLDKNDYDLEEAQELLASAGYEDGFSTTLYVRDNDQINIQTAEYIQDQLGQIGIDISIEQREWSALLSAMGEGEHEMAIAGWTTVTGDADNATYSVFHSDNKGANGNRSFFDHEEADRLLDEAREESDPEVREQYYAEFQQIVLDESPLVFIANDPFRVGVHENVEGFIPLPIGVFDISQVRLQTDQY</sequence>
<feature type="signal peptide" evidence="4">
    <location>
        <begin position="1"/>
        <end position="19"/>
    </location>
</feature>
<gene>
    <name evidence="6" type="ORF">JOD17_001231</name>
</gene>
<dbReference type="Pfam" id="PF00496">
    <property type="entry name" value="SBP_bac_5"/>
    <property type="match status" value="1"/>
</dbReference>
<dbReference type="PANTHER" id="PTHR30290">
    <property type="entry name" value="PERIPLASMIC BINDING COMPONENT OF ABC TRANSPORTER"/>
    <property type="match status" value="1"/>
</dbReference>
<dbReference type="SUPFAM" id="SSF53850">
    <property type="entry name" value="Periplasmic binding protein-like II"/>
    <property type="match status" value="1"/>
</dbReference>
<keyword evidence="7" id="KW-1185">Reference proteome</keyword>
<dbReference type="InterPro" id="IPR039424">
    <property type="entry name" value="SBP_5"/>
</dbReference>
<dbReference type="PANTHER" id="PTHR30290:SF9">
    <property type="entry name" value="OLIGOPEPTIDE-BINDING PROTEIN APPA"/>
    <property type="match status" value="1"/>
</dbReference>
<protein>
    <submittedName>
        <fullName evidence="6">Peptide/nickel transport system substrate-binding protein</fullName>
    </submittedName>
</protein>
<comment type="similarity">
    <text evidence="1">Belongs to the bacterial solute-binding protein 5 family.</text>
</comment>
<dbReference type="Proteomes" id="UP000741863">
    <property type="component" value="Unassembled WGS sequence"/>
</dbReference>
<feature type="domain" description="Solute-binding protein family 5" evidence="5">
    <location>
        <begin position="86"/>
        <end position="443"/>
    </location>
</feature>
<accession>A0ABS2P9Q1</accession>
<evidence type="ECO:0000256" key="3">
    <source>
        <dbReference type="ARBA" id="ARBA00022729"/>
    </source>
</evidence>
<dbReference type="EMBL" id="JAFBEC010000003">
    <property type="protein sequence ID" value="MBM7632138.1"/>
    <property type="molecule type" value="Genomic_DNA"/>
</dbReference>
<evidence type="ECO:0000256" key="4">
    <source>
        <dbReference type="SAM" id="SignalP"/>
    </source>
</evidence>
<dbReference type="CDD" id="cd08499">
    <property type="entry name" value="PBP2_Ylib_like"/>
    <property type="match status" value="1"/>
</dbReference>
<dbReference type="RefSeq" id="WP_204696248.1">
    <property type="nucleotide sequence ID" value="NZ_JAFBEC010000003.1"/>
</dbReference>
<evidence type="ECO:0000256" key="2">
    <source>
        <dbReference type="ARBA" id="ARBA00022448"/>
    </source>
</evidence>
<dbReference type="Gene3D" id="3.40.190.10">
    <property type="entry name" value="Periplasmic binding protein-like II"/>
    <property type="match status" value="1"/>
</dbReference>
<dbReference type="Gene3D" id="3.90.76.10">
    <property type="entry name" value="Dipeptide-binding Protein, Domain 1"/>
    <property type="match status" value="1"/>
</dbReference>
<keyword evidence="2" id="KW-0813">Transport</keyword>
<evidence type="ECO:0000313" key="7">
    <source>
        <dbReference type="Proteomes" id="UP000741863"/>
    </source>
</evidence>
<organism evidence="6 7">
    <name type="scientific">Geomicrobium sediminis</name>
    <dbReference type="NCBI Taxonomy" id="1347788"/>
    <lineage>
        <taxon>Bacteria</taxon>
        <taxon>Bacillati</taxon>
        <taxon>Bacillota</taxon>
        <taxon>Bacilli</taxon>
        <taxon>Bacillales</taxon>
        <taxon>Geomicrobium</taxon>
    </lineage>
</organism>